<dbReference type="Proteomes" id="UP000297245">
    <property type="component" value="Unassembled WGS sequence"/>
</dbReference>
<evidence type="ECO:0000313" key="2">
    <source>
        <dbReference type="EMBL" id="THV00710.1"/>
    </source>
</evidence>
<keyword evidence="3" id="KW-1185">Reference proteome</keyword>
<proteinExistence type="predicted"/>
<sequence length="155" mass="17025">MELMNREQLRGGLNGVTNFGFTYPISVTDASLDIAFICVRFDEKSTLPSTVIPVGRHKWFLIHWPLPAGKDITFSCPGSKRKGKRIKEGPALGPVPLILVVNENLEATVALKKTLEKKTRPKCNTPRQLQEPKAKARLASLAVVEPTTSGDDSES</sequence>
<reference evidence="2 3" key="1">
    <citation type="journal article" date="2019" name="Nat. Ecol. Evol.">
        <title>Megaphylogeny resolves global patterns of mushroom evolution.</title>
        <authorList>
            <person name="Varga T."/>
            <person name="Krizsan K."/>
            <person name="Foldi C."/>
            <person name="Dima B."/>
            <person name="Sanchez-Garcia M."/>
            <person name="Sanchez-Ramirez S."/>
            <person name="Szollosi G.J."/>
            <person name="Szarkandi J.G."/>
            <person name="Papp V."/>
            <person name="Albert L."/>
            <person name="Andreopoulos W."/>
            <person name="Angelini C."/>
            <person name="Antonin V."/>
            <person name="Barry K.W."/>
            <person name="Bougher N.L."/>
            <person name="Buchanan P."/>
            <person name="Buyck B."/>
            <person name="Bense V."/>
            <person name="Catcheside P."/>
            <person name="Chovatia M."/>
            <person name="Cooper J."/>
            <person name="Damon W."/>
            <person name="Desjardin D."/>
            <person name="Finy P."/>
            <person name="Geml J."/>
            <person name="Haridas S."/>
            <person name="Hughes K."/>
            <person name="Justo A."/>
            <person name="Karasinski D."/>
            <person name="Kautmanova I."/>
            <person name="Kiss B."/>
            <person name="Kocsube S."/>
            <person name="Kotiranta H."/>
            <person name="LaButti K.M."/>
            <person name="Lechner B.E."/>
            <person name="Liimatainen K."/>
            <person name="Lipzen A."/>
            <person name="Lukacs Z."/>
            <person name="Mihaltcheva S."/>
            <person name="Morgado L.N."/>
            <person name="Niskanen T."/>
            <person name="Noordeloos M.E."/>
            <person name="Ohm R.A."/>
            <person name="Ortiz-Santana B."/>
            <person name="Ovrebo C."/>
            <person name="Racz N."/>
            <person name="Riley R."/>
            <person name="Savchenko A."/>
            <person name="Shiryaev A."/>
            <person name="Soop K."/>
            <person name="Spirin V."/>
            <person name="Szebenyi C."/>
            <person name="Tomsovsky M."/>
            <person name="Tulloss R.E."/>
            <person name="Uehling J."/>
            <person name="Grigoriev I.V."/>
            <person name="Vagvolgyi C."/>
            <person name="Papp T."/>
            <person name="Martin F.M."/>
            <person name="Miettinen O."/>
            <person name="Hibbett D.S."/>
            <person name="Nagy L.G."/>
        </authorList>
    </citation>
    <scope>NUCLEOTIDE SEQUENCE [LARGE SCALE GENOMIC DNA]</scope>
    <source>
        <strain evidence="2 3">CBS 962.96</strain>
    </source>
</reference>
<accession>A0A4S8MDU6</accession>
<evidence type="ECO:0000256" key="1">
    <source>
        <dbReference type="SAM" id="MobiDB-lite"/>
    </source>
</evidence>
<name>A0A4S8MDU6_DENBC</name>
<dbReference type="EMBL" id="ML179100">
    <property type="protein sequence ID" value="THV00710.1"/>
    <property type="molecule type" value="Genomic_DNA"/>
</dbReference>
<protein>
    <submittedName>
        <fullName evidence="2">Uncharacterized protein</fullName>
    </submittedName>
</protein>
<feature type="region of interest" description="Disordered" evidence="1">
    <location>
        <begin position="118"/>
        <end position="155"/>
    </location>
</feature>
<organism evidence="2 3">
    <name type="scientific">Dendrothele bispora (strain CBS 962.96)</name>
    <dbReference type="NCBI Taxonomy" id="1314807"/>
    <lineage>
        <taxon>Eukaryota</taxon>
        <taxon>Fungi</taxon>
        <taxon>Dikarya</taxon>
        <taxon>Basidiomycota</taxon>
        <taxon>Agaricomycotina</taxon>
        <taxon>Agaricomycetes</taxon>
        <taxon>Agaricomycetidae</taxon>
        <taxon>Agaricales</taxon>
        <taxon>Agaricales incertae sedis</taxon>
        <taxon>Dendrothele</taxon>
    </lineage>
</organism>
<gene>
    <name evidence="2" type="ORF">K435DRAFT_793912</name>
</gene>
<feature type="compositionally biased region" description="Polar residues" evidence="1">
    <location>
        <begin position="146"/>
        <end position="155"/>
    </location>
</feature>
<dbReference type="AlphaFoldDB" id="A0A4S8MDU6"/>
<evidence type="ECO:0000313" key="3">
    <source>
        <dbReference type="Proteomes" id="UP000297245"/>
    </source>
</evidence>